<dbReference type="EMBL" id="JAGFBS010000017">
    <property type="protein sequence ID" value="KAG6374570.1"/>
    <property type="molecule type" value="Genomic_DNA"/>
</dbReference>
<gene>
    <name evidence="1" type="ORF">JVT61DRAFT_3923</name>
</gene>
<name>A0A8I3A9I9_9AGAM</name>
<dbReference type="Proteomes" id="UP000683000">
    <property type="component" value="Unassembled WGS sequence"/>
</dbReference>
<organism evidence="1 2">
    <name type="scientific">Boletus reticuloceps</name>
    <dbReference type="NCBI Taxonomy" id="495285"/>
    <lineage>
        <taxon>Eukaryota</taxon>
        <taxon>Fungi</taxon>
        <taxon>Dikarya</taxon>
        <taxon>Basidiomycota</taxon>
        <taxon>Agaricomycotina</taxon>
        <taxon>Agaricomycetes</taxon>
        <taxon>Agaricomycetidae</taxon>
        <taxon>Boletales</taxon>
        <taxon>Boletineae</taxon>
        <taxon>Boletaceae</taxon>
        <taxon>Boletoideae</taxon>
        <taxon>Boletus</taxon>
    </lineage>
</organism>
<accession>A0A8I3A9I9</accession>
<proteinExistence type="predicted"/>
<reference evidence="1" key="1">
    <citation type="submission" date="2021-03" db="EMBL/GenBank/DDBJ databases">
        <title>Evolutionary innovations through gain and loss of genes in the ectomycorrhizal Boletales.</title>
        <authorList>
            <person name="Wu G."/>
            <person name="Miyauchi S."/>
            <person name="Morin E."/>
            <person name="Yang Z.-L."/>
            <person name="Xu J."/>
            <person name="Martin F.M."/>
        </authorList>
    </citation>
    <scope>NUCLEOTIDE SEQUENCE</scope>
    <source>
        <strain evidence="1">BR01</strain>
    </source>
</reference>
<evidence type="ECO:0000313" key="2">
    <source>
        <dbReference type="Proteomes" id="UP000683000"/>
    </source>
</evidence>
<evidence type="ECO:0000313" key="1">
    <source>
        <dbReference type="EMBL" id="KAG6374570.1"/>
    </source>
</evidence>
<dbReference type="AlphaFoldDB" id="A0A8I3A9I9"/>
<sequence length="256" mass="27706">MPPSSDDAVCVLFRGISIPELLQLYAIDRPDDEEKVPDEFVPVEEAEWLVFCNTVAAQLESTADAGASSDEDDGNKGIQDAVLAQLQREVLSLQHSARWRRAEAGQARLPQPCAAHIELGPPEKSSTPTPTPILSEAEGLRGPNDDAGVISTASGAGSHLQVLRPPNRTGGLSAHQSSAEHLKCSPKRLQRIMNGVLAKQKSLVADLDVWSAAVTSTGWTGLMMRAASEQKWMHHLLESGGIWDKLRGFQRVAYFP</sequence>
<comment type="caution">
    <text evidence="1">The sequence shown here is derived from an EMBL/GenBank/DDBJ whole genome shotgun (WGS) entry which is preliminary data.</text>
</comment>
<keyword evidence="2" id="KW-1185">Reference proteome</keyword>
<protein>
    <submittedName>
        <fullName evidence="1">Uncharacterized protein</fullName>
    </submittedName>
</protein>